<dbReference type="Pfam" id="PF00512">
    <property type="entry name" value="HisKA"/>
    <property type="match status" value="1"/>
</dbReference>
<dbReference type="PROSITE" id="PS50109">
    <property type="entry name" value="HIS_KIN"/>
    <property type="match status" value="1"/>
</dbReference>
<dbReference type="Gene3D" id="1.10.287.130">
    <property type="match status" value="1"/>
</dbReference>
<dbReference type="PANTHER" id="PTHR42878:SF15">
    <property type="entry name" value="BACTERIOPHYTOCHROME"/>
    <property type="match status" value="1"/>
</dbReference>
<comment type="catalytic activity">
    <reaction evidence="1">
        <text>ATP + protein L-histidine = ADP + protein N-phospho-L-histidine.</text>
        <dbReference type="EC" id="2.7.13.3"/>
    </reaction>
</comment>
<dbReference type="InterPro" id="IPR050351">
    <property type="entry name" value="BphY/WalK/GraS-like"/>
</dbReference>
<sequence length="255" mass="27836">MPPDPAAAPPSGDAAHRPPEVERALQLLRRQQEVLAHGISHDLRAPLRAIAGYAQILGASHSDGLDPRGREYLDRIGEAAARMEGLIEGLLALSHAARAPLREGEVDVSLLAEWSIAELQDAEPGRAAEIGVQPQLSAWGDERLLKQLFERLLHNAWKFSAGRERVRIEVRGERRDGRTLVSVIDHGSGFDMRYADRMFEPFQRLHGPEQGGGHGLGLAVVQCIAERHDGRLWAESTPGTGSAFHVELPAPRSPA</sequence>
<protein>
    <recommendedName>
        <fullName evidence="2">histidine kinase</fullName>
        <ecNumber evidence="2">2.7.13.3</ecNumber>
    </recommendedName>
</protein>
<dbReference type="PANTHER" id="PTHR42878">
    <property type="entry name" value="TWO-COMPONENT HISTIDINE KINASE"/>
    <property type="match status" value="1"/>
</dbReference>
<organism evidence="7 8">
    <name type="scientific">Luteimonas endophytica</name>
    <dbReference type="NCBI Taxonomy" id="3042023"/>
    <lineage>
        <taxon>Bacteria</taxon>
        <taxon>Pseudomonadati</taxon>
        <taxon>Pseudomonadota</taxon>
        <taxon>Gammaproteobacteria</taxon>
        <taxon>Lysobacterales</taxon>
        <taxon>Lysobacteraceae</taxon>
        <taxon>Luteimonas</taxon>
    </lineage>
</organism>
<keyword evidence="4" id="KW-0808">Transferase</keyword>
<dbReference type="EC" id="2.7.13.3" evidence="2"/>
<dbReference type="SUPFAM" id="SSF47384">
    <property type="entry name" value="Homodimeric domain of signal transducing histidine kinase"/>
    <property type="match status" value="1"/>
</dbReference>
<keyword evidence="3" id="KW-0597">Phosphoprotein</keyword>
<dbReference type="RefSeq" id="WP_280573567.1">
    <property type="nucleotide sequence ID" value="NZ_JARXRM010000025.1"/>
</dbReference>
<keyword evidence="8" id="KW-1185">Reference proteome</keyword>
<dbReference type="PRINTS" id="PR00344">
    <property type="entry name" value="BCTRLSENSOR"/>
</dbReference>
<dbReference type="SMART" id="SM00388">
    <property type="entry name" value="HisKA"/>
    <property type="match status" value="1"/>
</dbReference>
<keyword evidence="7" id="KW-0547">Nucleotide-binding</keyword>
<dbReference type="InterPro" id="IPR036097">
    <property type="entry name" value="HisK_dim/P_sf"/>
</dbReference>
<evidence type="ECO:0000256" key="5">
    <source>
        <dbReference type="ARBA" id="ARBA00022777"/>
    </source>
</evidence>
<evidence type="ECO:0000256" key="1">
    <source>
        <dbReference type="ARBA" id="ARBA00000085"/>
    </source>
</evidence>
<accession>A0ABT6J8W6</accession>
<dbReference type="InterPro" id="IPR036890">
    <property type="entry name" value="HATPase_C_sf"/>
</dbReference>
<dbReference type="Gene3D" id="3.30.565.10">
    <property type="entry name" value="Histidine kinase-like ATPase, C-terminal domain"/>
    <property type="match status" value="1"/>
</dbReference>
<dbReference type="Pfam" id="PF02518">
    <property type="entry name" value="HATPase_c"/>
    <property type="match status" value="1"/>
</dbReference>
<dbReference type="InterPro" id="IPR003661">
    <property type="entry name" value="HisK_dim/P_dom"/>
</dbReference>
<dbReference type="SUPFAM" id="SSF55874">
    <property type="entry name" value="ATPase domain of HSP90 chaperone/DNA topoisomerase II/histidine kinase"/>
    <property type="match status" value="1"/>
</dbReference>
<keyword evidence="5" id="KW-0418">Kinase</keyword>
<evidence type="ECO:0000256" key="2">
    <source>
        <dbReference type="ARBA" id="ARBA00012438"/>
    </source>
</evidence>
<evidence type="ECO:0000313" key="8">
    <source>
        <dbReference type="Proteomes" id="UP001156940"/>
    </source>
</evidence>
<feature type="domain" description="Histidine kinase" evidence="6">
    <location>
        <begin position="38"/>
        <end position="252"/>
    </location>
</feature>
<dbReference type="InterPro" id="IPR004358">
    <property type="entry name" value="Sig_transdc_His_kin-like_C"/>
</dbReference>
<dbReference type="SMART" id="SM00387">
    <property type="entry name" value="HATPase_c"/>
    <property type="match status" value="1"/>
</dbReference>
<keyword evidence="7" id="KW-0067">ATP-binding</keyword>
<evidence type="ECO:0000259" key="6">
    <source>
        <dbReference type="PROSITE" id="PS50109"/>
    </source>
</evidence>
<comment type="caution">
    <text evidence="7">The sequence shown here is derived from an EMBL/GenBank/DDBJ whole genome shotgun (WGS) entry which is preliminary data.</text>
</comment>
<reference evidence="7 8" key="1">
    <citation type="submission" date="2023-04" db="EMBL/GenBank/DDBJ databases">
        <title>Luteimonas endophyticus RD2P54.</title>
        <authorList>
            <person name="Sun J.-Q."/>
        </authorList>
    </citation>
    <scope>NUCLEOTIDE SEQUENCE [LARGE SCALE GENOMIC DNA]</scope>
    <source>
        <strain evidence="7 8">RD2P54</strain>
    </source>
</reference>
<dbReference type="Proteomes" id="UP001156940">
    <property type="component" value="Unassembled WGS sequence"/>
</dbReference>
<dbReference type="GO" id="GO:0005524">
    <property type="term" value="F:ATP binding"/>
    <property type="evidence" value="ECO:0007669"/>
    <property type="project" value="UniProtKB-KW"/>
</dbReference>
<dbReference type="InterPro" id="IPR003594">
    <property type="entry name" value="HATPase_dom"/>
</dbReference>
<proteinExistence type="predicted"/>
<dbReference type="InterPro" id="IPR005467">
    <property type="entry name" value="His_kinase_dom"/>
</dbReference>
<evidence type="ECO:0000256" key="3">
    <source>
        <dbReference type="ARBA" id="ARBA00022553"/>
    </source>
</evidence>
<evidence type="ECO:0000313" key="7">
    <source>
        <dbReference type="EMBL" id="MDH5822628.1"/>
    </source>
</evidence>
<evidence type="ECO:0000256" key="4">
    <source>
        <dbReference type="ARBA" id="ARBA00022679"/>
    </source>
</evidence>
<gene>
    <name evidence="7" type="ORF">QFW77_06430</name>
</gene>
<dbReference type="CDD" id="cd00082">
    <property type="entry name" value="HisKA"/>
    <property type="match status" value="1"/>
</dbReference>
<dbReference type="EMBL" id="JARXRM010000025">
    <property type="protein sequence ID" value="MDH5822628.1"/>
    <property type="molecule type" value="Genomic_DNA"/>
</dbReference>
<name>A0ABT6J8W6_9GAMM</name>